<sequence>MTLTFPDQLDRVRDAVLAQEDKLRRVASLYADAIQAGGLIHVYANGHSRIAVEEMIVRMGALTGFHPLLTPGLATFDGVVGTRGIRVNQRMEKVEGVGEAILDEYDIGPRDVFLVLSATGTTPAAVDTALEIQRRYPDHPLVVIACEAQARTAPAKHSSGQNLSHVVDGARNGVFLDNGMPVGDLSVTVEGQTGVYGVCPLSSIGALTLVQSLNELTVRELDRRGQAHHVLRNMHLSDTVDTYEAWVRDQRERYARALNHPQRVAPSAADR</sequence>
<dbReference type="InterPro" id="IPR046348">
    <property type="entry name" value="SIS_dom_sf"/>
</dbReference>
<organism evidence="2 3">
    <name type="scientific">Deinococcus aetherius</name>
    <dbReference type="NCBI Taxonomy" id="200252"/>
    <lineage>
        <taxon>Bacteria</taxon>
        <taxon>Thermotogati</taxon>
        <taxon>Deinococcota</taxon>
        <taxon>Deinococci</taxon>
        <taxon>Deinococcales</taxon>
        <taxon>Deinococcaceae</taxon>
        <taxon>Deinococcus</taxon>
    </lineage>
</organism>
<evidence type="ECO:0000313" key="3">
    <source>
        <dbReference type="Proteomes" id="UP001064971"/>
    </source>
</evidence>
<feature type="domain" description="SIS" evidence="1">
    <location>
        <begin position="10"/>
        <end position="134"/>
    </location>
</feature>
<dbReference type="Proteomes" id="UP001064971">
    <property type="component" value="Plasmid pDAETH-1"/>
</dbReference>
<evidence type="ECO:0000313" key="2">
    <source>
        <dbReference type="EMBL" id="BDP43720.1"/>
    </source>
</evidence>
<gene>
    <name evidence="2" type="ORF">DAETH_36890</name>
</gene>
<name>A0ABN6RK62_9DEIO</name>
<evidence type="ECO:0000259" key="1">
    <source>
        <dbReference type="Pfam" id="PF13580"/>
    </source>
</evidence>
<keyword evidence="2" id="KW-0614">Plasmid</keyword>
<dbReference type="InterPro" id="IPR001347">
    <property type="entry name" value="SIS_dom"/>
</dbReference>
<keyword evidence="3" id="KW-1185">Reference proteome</keyword>
<dbReference type="Pfam" id="PF13580">
    <property type="entry name" value="SIS_2"/>
    <property type="match status" value="1"/>
</dbReference>
<protein>
    <recommendedName>
        <fullName evidence="1">SIS domain-containing protein</fullName>
    </recommendedName>
</protein>
<reference evidence="2" key="1">
    <citation type="submission" date="2022-07" db="EMBL/GenBank/DDBJ databases">
        <title>Complete Genome Sequence of the Radioresistant Bacterium Deinococcus aetherius ST0316, Isolated from the Air Dust collected in Lower Stratosphere above Japan.</title>
        <authorList>
            <person name="Satoh K."/>
            <person name="Hagiwara K."/>
            <person name="Katsumata K."/>
            <person name="Kubo A."/>
            <person name="Yokobori S."/>
            <person name="Yamagishi A."/>
            <person name="Oono Y."/>
            <person name="Narumi I."/>
        </authorList>
    </citation>
    <scope>NUCLEOTIDE SEQUENCE</scope>
    <source>
        <strain evidence="2">ST0316</strain>
        <plasmid evidence="2">pDAETH-1</plasmid>
    </source>
</reference>
<dbReference type="SUPFAM" id="SSF53697">
    <property type="entry name" value="SIS domain"/>
    <property type="match status" value="1"/>
</dbReference>
<dbReference type="NCBIfam" id="NF002805">
    <property type="entry name" value="PRK02947.1"/>
    <property type="match status" value="1"/>
</dbReference>
<dbReference type="RefSeq" id="WP_264777580.1">
    <property type="nucleotide sequence ID" value="NZ_AP026561.1"/>
</dbReference>
<dbReference type="EMBL" id="AP026561">
    <property type="protein sequence ID" value="BDP43720.1"/>
    <property type="molecule type" value="Genomic_DNA"/>
</dbReference>
<proteinExistence type="predicted"/>
<geneLocation type="plasmid" evidence="2 3">
    <name>pDAETH-1</name>
</geneLocation>
<dbReference type="Gene3D" id="3.40.50.10490">
    <property type="entry name" value="Glucose-6-phosphate isomerase like protein, domain 1"/>
    <property type="match status" value="1"/>
</dbReference>
<accession>A0ABN6RK62</accession>